<evidence type="ECO:0000256" key="4">
    <source>
        <dbReference type="ARBA" id="ARBA00022525"/>
    </source>
</evidence>
<keyword evidence="6 9" id="KW-0472">Membrane</keyword>
<protein>
    <recommendedName>
        <fullName evidence="12">Adhesin-like protein</fullName>
    </recommendedName>
</protein>
<evidence type="ECO:0000313" key="11">
    <source>
        <dbReference type="Proteomes" id="UP000658733"/>
    </source>
</evidence>
<dbReference type="Gene3D" id="2.160.20.10">
    <property type="entry name" value="Single-stranded right-handed beta-helix, Pectin lyase-like"/>
    <property type="match status" value="1"/>
</dbReference>
<feature type="transmembrane region" description="Helical" evidence="9">
    <location>
        <begin position="532"/>
        <end position="549"/>
    </location>
</feature>
<organism evidence="10 11">
    <name type="scientific">Methanobrevibacter arboriphilus</name>
    <dbReference type="NCBI Taxonomy" id="39441"/>
    <lineage>
        <taxon>Archaea</taxon>
        <taxon>Methanobacteriati</taxon>
        <taxon>Methanobacteriota</taxon>
        <taxon>Methanomada group</taxon>
        <taxon>Methanobacteria</taxon>
        <taxon>Methanobacteriales</taxon>
        <taxon>Methanobacteriaceae</taxon>
        <taxon>Methanobrevibacter</taxon>
    </lineage>
</organism>
<dbReference type="InterPro" id="IPR011050">
    <property type="entry name" value="Pectin_lyase_fold/virulence"/>
</dbReference>
<dbReference type="SMART" id="SM00710">
    <property type="entry name" value="PbH1"/>
    <property type="match status" value="9"/>
</dbReference>
<feature type="compositionally biased region" description="Low complexity" evidence="8">
    <location>
        <begin position="509"/>
        <end position="522"/>
    </location>
</feature>
<keyword evidence="9" id="KW-1133">Transmembrane helix</keyword>
<dbReference type="PANTHER" id="PTHR11319:SF35">
    <property type="entry name" value="OUTER MEMBRANE PROTEIN PMPC-RELATED"/>
    <property type="match status" value="1"/>
</dbReference>
<dbReference type="InterPro" id="IPR012334">
    <property type="entry name" value="Pectin_lyas_fold"/>
</dbReference>
<dbReference type="GO" id="GO:0005576">
    <property type="term" value="C:extracellular region"/>
    <property type="evidence" value="ECO:0007669"/>
    <property type="project" value="UniProtKB-SubCell"/>
</dbReference>
<feature type="region of interest" description="Disordered" evidence="8">
    <location>
        <begin position="489"/>
        <end position="524"/>
    </location>
</feature>
<dbReference type="EMBL" id="JADIIN010000071">
    <property type="protein sequence ID" value="MBF4469487.1"/>
    <property type="molecule type" value="Genomic_DNA"/>
</dbReference>
<proteinExistence type="predicted"/>
<evidence type="ECO:0000256" key="1">
    <source>
        <dbReference type="ARBA" id="ARBA00004196"/>
    </source>
</evidence>
<keyword evidence="7" id="KW-0998">Cell outer membrane</keyword>
<evidence type="ECO:0000313" key="10">
    <source>
        <dbReference type="EMBL" id="MBF4469487.1"/>
    </source>
</evidence>
<keyword evidence="5" id="KW-0732">Signal</keyword>
<dbReference type="RefSeq" id="WP_278524031.1">
    <property type="nucleotide sequence ID" value="NZ_JADIIN010000071.1"/>
</dbReference>
<reference evidence="10" key="1">
    <citation type="submission" date="2020-10" db="EMBL/GenBank/DDBJ databases">
        <title>Dehalococcoides mccartyi of a TCE/Cr reducing biochatode.</title>
        <authorList>
            <person name="Matturro B."/>
        </authorList>
    </citation>
    <scope>NUCLEOTIDE SEQUENCE</scope>
    <source>
        <strain evidence="10">Bin4</strain>
    </source>
</reference>
<evidence type="ECO:0000256" key="7">
    <source>
        <dbReference type="ARBA" id="ARBA00023237"/>
    </source>
</evidence>
<evidence type="ECO:0000256" key="9">
    <source>
        <dbReference type="SAM" id="Phobius"/>
    </source>
</evidence>
<sequence>MISSVNAADHNITKNDNLGQKIINSSNGDTINLKEGIYTNNVTNITINKNLTIKGENAKNTILDAEKLGKIFTINGRDNTIKLINITFINGKNNDGGAISVNQGNLILINCTFNNNSADSWGGAIFMWQGNLIMTNTNFNDNSANYGGAIHTYSGVNKVIINNCKFTNNIGQRDGGALYNNHANITINNSKFINNQAQGNGGGAIHNNGGNNFNIINSDFINNTSKGSYGGGAIMNSHSNALGLPNGDNFTVVNCTFKNNKVNPLATYNIGGAITNWYGHNFTIINSVFINNTAKTAGSAIYNEGHDFSIINSTFYNNKNSSVIYILGNNTKVQGCDIFNNAEGILIINSNNTIVNYNRIFNNTNNTGYDLYNFNSKTNANYNWWGSNKPLVNGITLSNYFIMNVKNITSLNSNGSVTFNYTFKLNTGENADHKLLPYFITNVYTNITIGSVYAFDARYDRTFDVILNTSEEVLYTFTTDNEVQSLAGKITIPPEPTPPKPPKPPSPTPDNNDNNKTSKNTTVNAIMKPTGMPINLILLVLLSILGLLIRKKY</sequence>
<dbReference type="AlphaFoldDB" id="A0A843ADJ5"/>
<comment type="caution">
    <text evidence="10">The sequence shown here is derived from an EMBL/GenBank/DDBJ whole genome shotgun (WGS) entry which is preliminary data.</text>
</comment>
<gene>
    <name evidence="10" type="ORF">ISP01_08805</name>
</gene>
<accession>A0A843ADJ5</accession>
<keyword evidence="4" id="KW-0964">Secreted</keyword>
<evidence type="ECO:0000256" key="2">
    <source>
        <dbReference type="ARBA" id="ARBA00004442"/>
    </source>
</evidence>
<dbReference type="SUPFAM" id="SSF51126">
    <property type="entry name" value="Pectin lyase-like"/>
    <property type="match status" value="2"/>
</dbReference>
<evidence type="ECO:0000256" key="5">
    <source>
        <dbReference type="ARBA" id="ARBA00022729"/>
    </source>
</evidence>
<dbReference type="PANTHER" id="PTHR11319">
    <property type="entry name" value="G PROTEIN-COUPLED RECEPTOR-RELATED"/>
    <property type="match status" value="1"/>
</dbReference>
<dbReference type="Proteomes" id="UP000658733">
    <property type="component" value="Unassembled WGS sequence"/>
</dbReference>
<comment type="subcellular location">
    <subcellularLocation>
        <location evidence="1">Cell envelope</location>
    </subcellularLocation>
    <subcellularLocation>
        <location evidence="2">Cell outer membrane</location>
    </subcellularLocation>
    <subcellularLocation>
        <location evidence="3">Secreted</location>
    </subcellularLocation>
</comment>
<evidence type="ECO:0000256" key="3">
    <source>
        <dbReference type="ARBA" id="ARBA00004613"/>
    </source>
</evidence>
<dbReference type="InterPro" id="IPR003368">
    <property type="entry name" value="POMP_repeat"/>
</dbReference>
<evidence type="ECO:0000256" key="6">
    <source>
        <dbReference type="ARBA" id="ARBA00023136"/>
    </source>
</evidence>
<evidence type="ECO:0008006" key="12">
    <source>
        <dbReference type="Google" id="ProtNLM"/>
    </source>
</evidence>
<evidence type="ECO:0000256" key="8">
    <source>
        <dbReference type="SAM" id="MobiDB-lite"/>
    </source>
</evidence>
<dbReference type="InterPro" id="IPR006626">
    <property type="entry name" value="PbH1"/>
</dbReference>
<feature type="compositionally biased region" description="Pro residues" evidence="8">
    <location>
        <begin position="493"/>
        <end position="508"/>
    </location>
</feature>
<dbReference type="Pfam" id="PF02415">
    <property type="entry name" value="Chlam_PMP"/>
    <property type="match status" value="4"/>
</dbReference>
<name>A0A843ADJ5_METAZ</name>
<keyword evidence="9" id="KW-0812">Transmembrane</keyword>